<dbReference type="STRING" id="1006006.Mcup_1946"/>
<dbReference type="GO" id="GO:0006412">
    <property type="term" value="P:translation"/>
    <property type="evidence" value="ECO:0007669"/>
    <property type="project" value="UniProtKB-UniRule"/>
</dbReference>
<evidence type="ECO:0000313" key="7">
    <source>
        <dbReference type="Proteomes" id="UP000007812"/>
    </source>
</evidence>
<dbReference type="GO" id="GO:0003735">
    <property type="term" value="F:structural constituent of ribosome"/>
    <property type="evidence" value="ECO:0007669"/>
    <property type="project" value="InterPro"/>
</dbReference>
<dbReference type="NCBIfam" id="NF004711">
    <property type="entry name" value="PRK06049.1"/>
    <property type="match status" value="1"/>
</dbReference>
<name>F4G1P1_METCR</name>
<dbReference type="HOGENOM" id="CLU_055156_6_0_2"/>
<evidence type="ECO:0000256" key="4">
    <source>
        <dbReference type="HAMAP-Rule" id="MF_01371"/>
    </source>
</evidence>
<accession>F4G1P1</accession>
<dbReference type="HAMAP" id="MF_01371_A">
    <property type="entry name" value="Ribosomal_uL30_A"/>
    <property type="match status" value="1"/>
</dbReference>
<proteinExistence type="inferred from homology"/>
<dbReference type="PANTHER" id="PTHR11524:SF16">
    <property type="entry name" value="LARGE RIBOSOMAL SUBUNIT PROTEIN UL30"/>
    <property type="match status" value="1"/>
</dbReference>
<dbReference type="RefSeq" id="WP_013738546.1">
    <property type="nucleotide sequence ID" value="NC_015435.1"/>
</dbReference>
<dbReference type="InterPro" id="IPR036919">
    <property type="entry name" value="Ribo_uL30_ferredoxin-like_sf"/>
</dbReference>
<organism evidence="6 7">
    <name type="scientific">Metallosphaera cuprina (strain Ar-4)</name>
    <dbReference type="NCBI Taxonomy" id="1006006"/>
    <lineage>
        <taxon>Archaea</taxon>
        <taxon>Thermoproteota</taxon>
        <taxon>Thermoprotei</taxon>
        <taxon>Sulfolobales</taxon>
        <taxon>Sulfolobaceae</taxon>
        <taxon>Metallosphaera</taxon>
    </lineage>
</organism>
<keyword evidence="7" id="KW-1185">Reference proteome</keyword>
<keyword evidence="2 4" id="KW-0689">Ribosomal protein</keyword>
<gene>
    <name evidence="4" type="primary">rpl30</name>
    <name evidence="6" type="ordered locus">Mcup_1946</name>
</gene>
<dbReference type="eggNOG" id="arCOG04086">
    <property type="taxonomic scope" value="Archaea"/>
</dbReference>
<reference evidence="6 7" key="1">
    <citation type="journal article" date="2011" name="J. Bacteriol.">
        <title>Complete genome sequence of Metallosphaera cuprina, a metal sulfide-oxidizing archaeon from a hot spring.</title>
        <authorList>
            <person name="Liu L.J."/>
            <person name="You X.Y."/>
            <person name="Zheng H."/>
            <person name="Wang S."/>
            <person name="Jiang C.Y."/>
            <person name="Liu S.J."/>
        </authorList>
    </citation>
    <scope>NUCLEOTIDE SEQUENCE [LARGE SCALE GENOMIC DNA]</scope>
    <source>
        <strain evidence="6 7">Ar-4</strain>
    </source>
</reference>
<dbReference type="GO" id="GO:0022625">
    <property type="term" value="C:cytosolic large ribosomal subunit"/>
    <property type="evidence" value="ECO:0007669"/>
    <property type="project" value="TreeGrafter"/>
</dbReference>
<keyword evidence="3 4" id="KW-0687">Ribonucleoprotein</keyword>
<dbReference type="PATRIC" id="fig|1006006.8.peg.1948"/>
<dbReference type="Gene3D" id="1.10.15.30">
    <property type="match status" value="1"/>
</dbReference>
<evidence type="ECO:0000256" key="3">
    <source>
        <dbReference type="ARBA" id="ARBA00023274"/>
    </source>
</evidence>
<dbReference type="PANTHER" id="PTHR11524">
    <property type="entry name" value="60S RIBOSOMAL PROTEIN L7"/>
    <property type="match status" value="1"/>
</dbReference>
<dbReference type="PROSITE" id="PS00634">
    <property type="entry name" value="RIBOSOMAL_L30"/>
    <property type="match status" value="1"/>
</dbReference>
<dbReference type="InterPro" id="IPR005997">
    <property type="entry name" value="Ribosomal_uL30_arc"/>
</dbReference>
<dbReference type="InterPro" id="IPR016082">
    <property type="entry name" value="Ribosomal_uL30_ferredoxin-like"/>
</dbReference>
<dbReference type="InterPro" id="IPR018038">
    <property type="entry name" value="Ribosomal_uL30_CS"/>
</dbReference>
<dbReference type="GO" id="GO:0003723">
    <property type="term" value="F:RNA binding"/>
    <property type="evidence" value="ECO:0007669"/>
    <property type="project" value="TreeGrafter"/>
</dbReference>
<sequence length="152" mass="16916">MVSILAIRIRGSAATPWQAQETLTMLNLSKQYNAVVYPRNDSIIGMLRKVQSYITWGELNSEGAKALISRIETSHGKLNDKIIKEKFHSTDELIQRLVQGEVKLSEIEGVKLPIRLHPPKGGFKGKTNAFIGAGGEVGYRGEKINELVKRMV</sequence>
<dbReference type="InterPro" id="IPR035808">
    <property type="entry name" value="Ribosomal_uL30_euk_arc"/>
</dbReference>
<dbReference type="Proteomes" id="UP000007812">
    <property type="component" value="Chromosome"/>
</dbReference>
<dbReference type="InterPro" id="IPR039699">
    <property type="entry name" value="Ribosomal_uL30"/>
</dbReference>
<dbReference type="OrthoDB" id="6379at2157"/>
<dbReference type="AlphaFoldDB" id="F4G1P1"/>
<comment type="subunit">
    <text evidence="4">Part of the 50S ribosomal subunit.</text>
</comment>
<feature type="domain" description="Large ribosomal subunit protein uL30-like ferredoxin-like fold" evidence="5">
    <location>
        <begin position="7"/>
        <end position="54"/>
    </location>
</feature>
<comment type="similarity">
    <text evidence="1 4">Belongs to the universal ribosomal protein uL30 family.</text>
</comment>
<evidence type="ECO:0000256" key="1">
    <source>
        <dbReference type="ARBA" id="ARBA00007594"/>
    </source>
</evidence>
<dbReference type="EMBL" id="CP002656">
    <property type="protein sequence ID" value="AEB96048.1"/>
    <property type="molecule type" value="Genomic_DNA"/>
</dbReference>
<dbReference type="Gene3D" id="3.30.1390.20">
    <property type="entry name" value="Ribosomal protein L30, ferredoxin-like fold domain"/>
    <property type="match status" value="1"/>
</dbReference>
<dbReference type="GeneID" id="10494134"/>
<evidence type="ECO:0000256" key="2">
    <source>
        <dbReference type="ARBA" id="ARBA00022980"/>
    </source>
</evidence>
<evidence type="ECO:0000259" key="5">
    <source>
        <dbReference type="Pfam" id="PF00327"/>
    </source>
</evidence>
<protein>
    <recommendedName>
        <fullName evidence="4">Large ribosomal subunit protein uL30</fullName>
    </recommendedName>
</protein>
<dbReference type="CDD" id="cd01657">
    <property type="entry name" value="Ribosomal_L7_archeal_euk"/>
    <property type="match status" value="1"/>
</dbReference>
<dbReference type="SUPFAM" id="SSF55129">
    <property type="entry name" value="Ribosomal protein L30p/L7e"/>
    <property type="match status" value="1"/>
</dbReference>
<dbReference type="GO" id="GO:0000463">
    <property type="term" value="P:maturation of LSU-rRNA from tricistronic rRNA transcript (SSU-rRNA, 5.8S rRNA, LSU-rRNA)"/>
    <property type="evidence" value="ECO:0007669"/>
    <property type="project" value="TreeGrafter"/>
</dbReference>
<dbReference type="KEGG" id="mcn:Mcup_1946"/>
<dbReference type="Pfam" id="PF00327">
    <property type="entry name" value="Ribosomal_L30"/>
    <property type="match status" value="1"/>
</dbReference>
<evidence type="ECO:0000313" key="6">
    <source>
        <dbReference type="EMBL" id="AEB96048.1"/>
    </source>
</evidence>